<dbReference type="Pfam" id="PF00038">
    <property type="entry name" value="Filament"/>
    <property type="match status" value="1"/>
</dbReference>
<dbReference type="SUPFAM" id="SSF64593">
    <property type="entry name" value="Intermediate filament protein, coiled coil region"/>
    <property type="match status" value="1"/>
</dbReference>
<dbReference type="GO" id="GO:0051664">
    <property type="term" value="P:nuclear pore localization"/>
    <property type="evidence" value="ECO:0007669"/>
    <property type="project" value="TreeGrafter"/>
</dbReference>
<dbReference type="PROSITE" id="PS51841">
    <property type="entry name" value="LTD"/>
    <property type="match status" value="1"/>
</dbReference>
<organism evidence="9 10">
    <name type="scientific">Panagrolaimus davidi</name>
    <dbReference type="NCBI Taxonomy" id="227884"/>
    <lineage>
        <taxon>Eukaryota</taxon>
        <taxon>Metazoa</taxon>
        <taxon>Ecdysozoa</taxon>
        <taxon>Nematoda</taxon>
        <taxon>Chromadorea</taxon>
        <taxon>Rhabditida</taxon>
        <taxon>Tylenchina</taxon>
        <taxon>Panagrolaimomorpha</taxon>
        <taxon>Panagrolaimoidea</taxon>
        <taxon>Panagrolaimidae</taxon>
        <taxon>Panagrolaimus</taxon>
    </lineage>
</organism>
<dbReference type="SMART" id="SM01391">
    <property type="entry name" value="Filament"/>
    <property type="match status" value="1"/>
</dbReference>
<dbReference type="GO" id="GO:0005200">
    <property type="term" value="F:structural constituent of cytoskeleton"/>
    <property type="evidence" value="ECO:0007669"/>
    <property type="project" value="TreeGrafter"/>
</dbReference>
<dbReference type="WBParaSite" id="PDA_v2.g19747.t1">
    <property type="protein sequence ID" value="PDA_v2.g19747.t1"/>
    <property type="gene ID" value="PDA_v2.g19747"/>
</dbReference>
<feature type="domain" description="IF rod" evidence="8">
    <location>
        <begin position="1"/>
        <end position="245"/>
    </location>
</feature>
<dbReference type="GO" id="GO:0007097">
    <property type="term" value="P:nuclear migration"/>
    <property type="evidence" value="ECO:0007669"/>
    <property type="project" value="TreeGrafter"/>
</dbReference>
<evidence type="ECO:0000313" key="10">
    <source>
        <dbReference type="WBParaSite" id="PDA_v2.g19747.t1"/>
    </source>
</evidence>
<feature type="region of interest" description="Disordered" evidence="6">
    <location>
        <begin position="247"/>
        <end position="268"/>
    </location>
</feature>
<evidence type="ECO:0000256" key="5">
    <source>
        <dbReference type="SAM" id="Coils"/>
    </source>
</evidence>
<keyword evidence="2" id="KW-0403">Intermediate filament</keyword>
<accession>A0A914PMN2</accession>
<dbReference type="InterPro" id="IPR036415">
    <property type="entry name" value="Lamin_tail_dom_sf"/>
</dbReference>
<evidence type="ECO:0000256" key="1">
    <source>
        <dbReference type="ARBA" id="ARBA00004123"/>
    </source>
</evidence>
<evidence type="ECO:0000256" key="6">
    <source>
        <dbReference type="SAM" id="MobiDB-lite"/>
    </source>
</evidence>
<reference evidence="10" key="1">
    <citation type="submission" date="2022-11" db="UniProtKB">
        <authorList>
            <consortium name="WormBaseParasite"/>
        </authorList>
    </citation>
    <scope>IDENTIFICATION</scope>
</reference>
<dbReference type="Gene3D" id="1.20.5.170">
    <property type="match status" value="1"/>
</dbReference>
<proteinExistence type="predicted"/>
<dbReference type="AlphaFoldDB" id="A0A914PMN2"/>
<sequence>MAQSVPPGDITTKSGTNISNARHYHSNKIKGSSRLQEKEQLSSLNERLASLIDTHEKDIDALQQKVDSLTNQLEDEVLLRAELQNQLSSAKEDLEFARASHNNQMEDFRRERQVEMVTVSSEIKKNYQAKLQEQLQAIRADFDAKLQEQLQAMRTDYDAQVAKGTELEKKLDAAQRRIKDLETQLRIVEDDYNNRIQMRDDRIATLERQINDMLIQYQDLLDLKIQLDTELQAYQKLLEGEESRLHITPTTTPNTSTNLSSSVLNTSSSATTHHVSFNDVISSSMSPRRGVKRRRLEQDDLVRYDRSSRTFNTMANSDTDVEVDEVDTEGRFVKISNKGEDEFNIGKWSIKSVGDTREVTFQFHTRQVIKPGHVLTIWSCDSGETHEPTKDSLVMKKQSWPTGDSVRVDLMNEEGVVVAHREMFLESGFRDHLDSTDPDQRCSIM</sequence>
<dbReference type="PANTHER" id="PTHR45721:SF11">
    <property type="entry name" value="LAMIN DM0-RELATED"/>
    <property type="match status" value="1"/>
</dbReference>
<feature type="domain" description="LTD" evidence="7">
    <location>
        <begin position="307"/>
        <end position="431"/>
    </location>
</feature>
<keyword evidence="9" id="KW-1185">Reference proteome</keyword>
<dbReference type="Gene3D" id="2.60.40.1260">
    <property type="entry name" value="Lamin Tail domain"/>
    <property type="match status" value="1"/>
</dbReference>
<feature type="coiled-coil region" evidence="5">
    <location>
        <begin position="34"/>
        <end position="244"/>
    </location>
</feature>
<feature type="compositionally biased region" description="Low complexity" evidence="6">
    <location>
        <begin position="248"/>
        <end position="268"/>
    </location>
</feature>
<evidence type="ECO:0000259" key="7">
    <source>
        <dbReference type="PROSITE" id="PS51841"/>
    </source>
</evidence>
<evidence type="ECO:0000256" key="4">
    <source>
        <dbReference type="ARBA" id="ARBA00023242"/>
    </source>
</evidence>
<keyword evidence="3 5" id="KW-0175">Coiled coil</keyword>
<dbReference type="InterPro" id="IPR001322">
    <property type="entry name" value="Lamin_tail_dom"/>
</dbReference>
<dbReference type="PANTHER" id="PTHR45721">
    <property type="entry name" value="LAMIN DM0-RELATED"/>
    <property type="match status" value="1"/>
</dbReference>
<dbReference type="GO" id="GO:0031507">
    <property type="term" value="P:heterochromatin formation"/>
    <property type="evidence" value="ECO:0007669"/>
    <property type="project" value="TreeGrafter"/>
</dbReference>
<dbReference type="PROSITE" id="PS51842">
    <property type="entry name" value="IF_ROD_2"/>
    <property type="match status" value="1"/>
</dbReference>
<keyword evidence="4" id="KW-0539">Nucleus</keyword>
<evidence type="ECO:0000256" key="2">
    <source>
        <dbReference type="ARBA" id="ARBA00022754"/>
    </source>
</evidence>
<dbReference type="GO" id="GO:0090435">
    <property type="term" value="P:protein localization to nuclear envelope"/>
    <property type="evidence" value="ECO:0007669"/>
    <property type="project" value="TreeGrafter"/>
</dbReference>
<dbReference type="SUPFAM" id="SSF74853">
    <property type="entry name" value="Lamin A/C globular tail domain"/>
    <property type="match status" value="1"/>
</dbReference>
<evidence type="ECO:0000259" key="8">
    <source>
        <dbReference type="PROSITE" id="PS51842"/>
    </source>
</evidence>
<dbReference type="InterPro" id="IPR039008">
    <property type="entry name" value="IF_rod_dom"/>
</dbReference>
<comment type="subcellular location">
    <subcellularLocation>
        <location evidence="1">Nucleus</location>
    </subcellularLocation>
</comment>
<protein>
    <submittedName>
        <fullName evidence="10">Lamin</fullName>
    </submittedName>
</protein>
<evidence type="ECO:0000256" key="3">
    <source>
        <dbReference type="ARBA" id="ARBA00023054"/>
    </source>
</evidence>
<dbReference type="Proteomes" id="UP000887578">
    <property type="component" value="Unplaced"/>
</dbReference>
<dbReference type="GO" id="GO:0005882">
    <property type="term" value="C:intermediate filament"/>
    <property type="evidence" value="ECO:0007669"/>
    <property type="project" value="UniProtKB-KW"/>
</dbReference>
<dbReference type="GO" id="GO:0006998">
    <property type="term" value="P:nuclear envelope organization"/>
    <property type="evidence" value="ECO:0007669"/>
    <property type="project" value="TreeGrafter"/>
</dbReference>
<name>A0A914PMN2_9BILA</name>
<evidence type="ECO:0000313" key="9">
    <source>
        <dbReference type="Proteomes" id="UP000887578"/>
    </source>
</evidence>
<dbReference type="GO" id="GO:0005652">
    <property type="term" value="C:nuclear lamina"/>
    <property type="evidence" value="ECO:0007669"/>
    <property type="project" value="TreeGrafter"/>
</dbReference>
<dbReference type="Pfam" id="PF00932">
    <property type="entry name" value="LTD"/>
    <property type="match status" value="1"/>
</dbReference>